<dbReference type="AlphaFoldDB" id="U1F6Z5"/>
<evidence type="ECO:0000313" key="1">
    <source>
        <dbReference type="EMBL" id="ERF59767.1"/>
    </source>
</evidence>
<protein>
    <submittedName>
        <fullName evidence="1">Uncharacterized protein</fullName>
    </submittedName>
</protein>
<gene>
    <name evidence="1" type="ORF">HMPREF1325_0978</name>
</gene>
<feature type="non-terminal residue" evidence="1">
    <location>
        <position position="1"/>
    </location>
</feature>
<organism evidence="1 2">
    <name type="scientific">Treponema socranskii subsp. socranskii VPI DR56BR1116 = ATCC 35536</name>
    <dbReference type="NCBI Taxonomy" id="1125725"/>
    <lineage>
        <taxon>Bacteria</taxon>
        <taxon>Pseudomonadati</taxon>
        <taxon>Spirochaetota</taxon>
        <taxon>Spirochaetia</taxon>
        <taxon>Spirochaetales</taxon>
        <taxon>Treponemataceae</taxon>
        <taxon>Treponema</taxon>
    </lineage>
</organism>
<name>U1F6Z5_TRESO</name>
<dbReference type="PATRIC" id="fig|1125725.3.peg.2298"/>
<dbReference type="EMBL" id="AUZJ01000058">
    <property type="protein sequence ID" value="ERF59767.1"/>
    <property type="molecule type" value="Genomic_DNA"/>
</dbReference>
<comment type="caution">
    <text evidence="1">The sequence shown here is derived from an EMBL/GenBank/DDBJ whole genome shotgun (WGS) entry which is preliminary data.</text>
</comment>
<evidence type="ECO:0000313" key="2">
    <source>
        <dbReference type="Proteomes" id="UP000016412"/>
    </source>
</evidence>
<proteinExistence type="predicted"/>
<sequence>KIESVNNYKRLFSACDCLLKNYRHLLLDYYDLLTHCQSVLLKNKNTVDYYRSLFVHSSGTTNTTSVLYRFDDHTEIRIGKLI</sequence>
<dbReference type="Proteomes" id="UP000016412">
    <property type="component" value="Unassembled WGS sequence"/>
</dbReference>
<accession>U1F6Z5</accession>
<reference evidence="1 2" key="1">
    <citation type="submission" date="2013-08" db="EMBL/GenBank/DDBJ databases">
        <authorList>
            <person name="Durkin A.S."/>
            <person name="Haft D.R."/>
            <person name="McCorrison J."/>
            <person name="Torralba M."/>
            <person name="Gillis M."/>
            <person name="Haft D.H."/>
            <person name="Methe B."/>
            <person name="Sutton G."/>
            <person name="Nelson K.E."/>
        </authorList>
    </citation>
    <scope>NUCLEOTIDE SEQUENCE [LARGE SCALE GENOMIC DNA]</scope>
    <source>
        <strain evidence="1 2">VPI DR56BR1116</strain>
    </source>
</reference>